<dbReference type="InterPro" id="IPR006150">
    <property type="entry name" value="Cys_repeat_1"/>
</dbReference>
<sequence>MVMECDANGVTYTQCKSDQSCYDGKCICSPVGSKCYDGITSQYCDGISENWTAPTVCEIGKVCDPLNTIGGQCKCKADQCFGEKIKRCNVDGTFSSASDCPTSGDTCQGGNNALIPGTCKCVEGTSKCGDDGSAVLKCNSDGLWQFSNSCGVGYTCSSGQCKCTGGKKCINADVNKEYTCVIGTDITWKSTECPAGTYCLGNDESGLNGECKCTHDQCIGDQLQRCNKVAGTFDSPVVCPNHSDNTPVKCSRGDENSDATCKCAPTGTKCDVTALDSSTVLMCAKDASHWITEVCPNNKKCSGDVNGFGGNCNGGVCTQDTCDGDTIKKCENKIYQPSEACPLGLRCQGSGTPSDPAVCKCSPGAKKCGGDEGQTVLICNTEGSAWTATTTCGTDQICRSGSCFCSPTESTRCNSETEAATCKDSAEKWQKHTCDDGKTCFLNDLGSTCKCTHDKCDETVDGNFAAAASCNAGFTCRGQGTSQDLAACKCDPGFSRCDITNKNVETCNTDGDVFIPVSCGGDQICAHGGCICNKVGTKCLDSNNEATCTIGSANWVPKKCNNGENCVGDVNGFGGTCRCSHDVCSGDQLQVCAINHLGFGTLSAPKECDPFLKCTTGVDTDVCSNGVPTSKCRCTPGNTRCSETLGTSQQYTCASNGLSWIPSPCANGEKCKGNDPSNGVGGYCKCDADICDANGLVNVCENNHFLTPKSCGSELQCSNGKCVCKVPGNSCSSDNTSVISCENGAITTQKCNSDQTCSEGKCVCAPFGSKCNGPISTQSCDGISENWSAPILCETGKICESQNNSGRCKCKADQCQGEKIKYCNQDGSFSTAENCLISGYKCKGGDNAFVPGKCQCTEGDTKCGGDGVTVLRCSCDGIWETSKTCSSGYTCTSGQCTCSGGSKCVNGESTKEYSCVAGIDLDWKPKDCSVGTTCLGNGSNGLGGSCKCTHDQCVGDKLQRCNKSSGVFETASTCPNHSDNTPVKCSGGDSSTDAVCKCAPVGTKCDTGGASWTTSTCPSGKKCSGDINGLGGNCDGGVCTQDTCDGENALTSRSLPQKYVLTTLSVKEVVQQQIRQNANVQRIVKSVEACKSDGTAWVVASEQCAADQTCNLGSCVCSPAGSTRCNSNTEVGTCVAGNVNWGKTACDDGKKCITTDLGGSCKCVQDKCDASGKIVKCQGDGNYGTAMSCEAGFSCKGDGTANNPATCKCTAGATRCDVTNKIVETCNIQENAFVASPCNNDQICENGTCICNKVGTKCIDSDNQATCYSGVSSWEPVKCKSGEKCTGDHEGYGGKCSCNEDLCAADQIRYCSSGHLSDPVSCSPFLKCSTSYDGDKCRCNPGQTRCENGVQYTCNVSGLSWTPSACGYGETCIGNDALTGVGGSCKCSNDICDANGKLVKCDNGKFNSARSCDAGFSCSSPSVGNSFCKCDPVGSRCPINELNPLTVQKCVSGGTSWTSTACPVGEVCTGGDLYGNGGACKCIADQCNGNGLLRKCVNGVFSDPEPCPNALTGNSCTGGNNADIPGTCVCNPSSCPANKSKCDSLSGYCKCTSTLLTDSCGDGYKCDSTSGYCSCSPKGSTKCAGNDVLTCSDLSQDWVRTPCGEGQICDKGKCTNCIDNPRPACTSVEYPEGSDASKRLFENPALFPYGLYWCDHASGVHYHCAPDGAKFGLFGAVKNSQGTYGPGWTPINCAATTFCHAQAAQLLSKTQKSYFTTKLCDYAANLNIKYTEDGSCVDKIFDYEPFCKAQDPPLTFCPYVQPTVKSPGGFDEYLLTCSPSKFGRDKIALLYRKKVRELWEEEGYATRKAEIETLKVYGDEYK</sequence>
<dbReference type="Proteomes" id="UP001211065">
    <property type="component" value="Unassembled WGS sequence"/>
</dbReference>
<proteinExistence type="predicted"/>
<name>A0AAD5TZ85_9FUNG</name>
<dbReference type="EMBL" id="JADGJW010000526">
    <property type="protein sequence ID" value="KAJ3215689.1"/>
    <property type="molecule type" value="Genomic_DNA"/>
</dbReference>
<organism evidence="1 2">
    <name type="scientific">Clydaea vesicula</name>
    <dbReference type="NCBI Taxonomy" id="447962"/>
    <lineage>
        <taxon>Eukaryota</taxon>
        <taxon>Fungi</taxon>
        <taxon>Fungi incertae sedis</taxon>
        <taxon>Chytridiomycota</taxon>
        <taxon>Chytridiomycota incertae sedis</taxon>
        <taxon>Chytridiomycetes</taxon>
        <taxon>Lobulomycetales</taxon>
        <taxon>Lobulomycetaceae</taxon>
        <taxon>Clydaea</taxon>
    </lineage>
</organism>
<gene>
    <name evidence="1" type="ORF">HK099_006242</name>
</gene>
<reference evidence="1" key="1">
    <citation type="submission" date="2020-05" db="EMBL/GenBank/DDBJ databases">
        <title>Phylogenomic resolution of chytrid fungi.</title>
        <authorList>
            <person name="Stajich J.E."/>
            <person name="Amses K."/>
            <person name="Simmons R."/>
            <person name="Seto K."/>
            <person name="Myers J."/>
            <person name="Bonds A."/>
            <person name="Quandt C.A."/>
            <person name="Barry K."/>
            <person name="Liu P."/>
            <person name="Grigoriev I."/>
            <person name="Longcore J.E."/>
            <person name="James T.Y."/>
        </authorList>
    </citation>
    <scope>NUCLEOTIDE SEQUENCE</scope>
    <source>
        <strain evidence="1">JEL0476</strain>
    </source>
</reference>
<comment type="caution">
    <text evidence="1">The sequence shown here is derived from an EMBL/GenBank/DDBJ whole genome shotgun (WGS) entry which is preliminary data.</text>
</comment>
<evidence type="ECO:0000313" key="2">
    <source>
        <dbReference type="Proteomes" id="UP001211065"/>
    </source>
</evidence>
<dbReference type="SMART" id="SM00289">
    <property type="entry name" value="WR1"/>
    <property type="match status" value="12"/>
</dbReference>
<evidence type="ECO:0000313" key="1">
    <source>
        <dbReference type="EMBL" id="KAJ3215689.1"/>
    </source>
</evidence>
<protein>
    <submittedName>
        <fullName evidence="1">Uncharacterized protein</fullName>
    </submittedName>
</protein>
<accession>A0AAD5TZ85</accession>
<feature type="non-terminal residue" evidence="1">
    <location>
        <position position="1822"/>
    </location>
</feature>
<keyword evidence="2" id="KW-1185">Reference proteome</keyword>